<organism evidence="1 2">
    <name type="scientific">Handelsmanbacteria sp. (strain RIFCSPLOWO2_12_FULL_64_10)</name>
    <dbReference type="NCBI Taxonomy" id="1817868"/>
    <lineage>
        <taxon>Bacteria</taxon>
        <taxon>Candidatus Handelsmaniibacteriota</taxon>
    </lineage>
</organism>
<evidence type="ECO:0000313" key="2">
    <source>
        <dbReference type="Proteomes" id="UP000178606"/>
    </source>
</evidence>
<name>A0A1F6D7E8_HANXR</name>
<dbReference type="AlphaFoldDB" id="A0A1F6D7E8"/>
<sequence length="86" mass="10173">MEMPLTFEYDEVGDILYINKIPPYPEQETEQLAYNVLARRNPRTGVVENLEILFFTRWLLKGDHSQINNLKDLFAEHVFVEGEVHH</sequence>
<evidence type="ECO:0008006" key="3">
    <source>
        <dbReference type="Google" id="ProtNLM"/>
    </source>
</evidence>
<proteinExistence type="predicted"/>
<accession>A0A1F6D7E8</accession>
<reference evidence="1 2" key="1">
    <citation type="journal article" date="2016" name="Nat. Commun.">
        <title>Thousands of microbial genomes shed light on interconnected biogeochemical processes in an aquifer system.</title>
        <authorList>
            <person name="Anantharaman K."/>
            <person name="Brown C.T."/>
            <person name="Hug L.A."/>
            <person name="Sharon I."/>
            <person name="Castelle C.J."/>
            <person name="Probst A.J."/>
            <person name="Thomas B.C."/>
            <person name="Singh A."/>
            <person name="Wilkins M.J."/>
            <person name="Karaoz U."/>
            <person name="Brodie E.L."/>
            <person name="Williams K.H."/>
            <person name="Hubbard S.S."/>
            <person name="Banfield J.F."/>
        </authorList>
    </citation>
    <scope>NUCLEOTIDE SEQUENCE [LARGE SCALE GENOMIC DNA]</scope>
    <source>
        <strain evidence="2">RIFCSPLOWO2_12_FULL_64_10</strain>
    </source>
</reference>
<gene>
    <name evidence="1" type="ORF">A3F84_17625</name>
</gene>
<comment type="caution">
    <text evidence="1">The sequence shown here is derived from an EMBL/GenBank/DDBJ whole genome shotgun (WGS) entry which is preliminary data.</text>
</comment>
<dbReference type="EMBL" id="MFKF01000022">
    <property type="protein sequence ID" value="OGG56922.1"/>
    <property type="molecule type" value="Genomic_DNA"/>
</dbReference>
<evidence type="ECO:0000313" key="1">
    <source>
        <dbReference type="EMBL" id="OGG56922.1"/>
    </source>
</evidence>
<protein>
    <recommendedName>
        <fullName evidence="3">DUF2283 domain-containing protein</fullName>
    </recommendedName>
</protein>
<dbReference type="Proteomes" id="UP000178606">
    <property type="component" value="Unassembled WGS sequence"/>
</dbReference>